<evidence type="ECO:0000256" key="1">
    <source>
        <dbReference type="SAM" id="MobiDB-lite"/>
    </source>
</evidence>
<proteinExistence type="predicted"/>
<dbReference type="AlphaFoldDB" id="A0AAW2YTE1"/>
<dbReference type="Pfam" id="PF00307">
    <property type="entry name" value="CH"/>
    <property type="match status" value="1"/>
</dbReference>
<dbReference type="InterPro" id="IPR036872">
    <property type="entry name" value="CH_dom_sf"/>
</dbReference>
<evidence type="ECO:0000313" key="3">
    <source>
        <dbReference type="EMBL" id="KAL0480081.1"/>
    </source>
</evidence>
<dbReference type="Gene3D" id="1.10.418.10">
    <property type="entry name" value="Calponin-like domain"/>
    <property type="match status" value="1"/>
</dbReference>
<comment type="caution">
    <text evidence="3">The sequence shown here is derived from an EMBL/GenBank/DDBJ whole genome shotgun (WGS) entry which is preliminary data.</text>
</comment>
<evidence type="ECO:0000259" key="2">
    <source>
        <dbReference type="PROSITE" id="PS50021"/>
    </source>
</evidence>
<reference evidence="3 4" key="1">
    <citation type="submission" date="2024-03" db="EMBL/GenBank/DDBJ databases">
        <title>The Acrasis kona genome and developmental transcriptomes reveal deep origins of eukaryotic multicellular pathways.</title>
        <authorList>
            <person name="Sheikh S."/>
            <person name="Fu C.-J."/>
            <person name="Brown M.W."/>
            <person name="Baldauf S.L."/>
        </authorList>
    </citation>
    <scope>NUCLEOTIDE SEQUENCE [LARGE SCALE GENOMIC DNA]</scope>
    <source>
        <strain evidence="3 4">ATCC MYA-3509</strain>
    </source>
</reference>
<keyword evidence="4" id="KW-1185">Reference proteome</keyword>
<evidence type="ECO:0000313" key="4">
    <source>
        <dbReference type="Proteomes" id="UP001431209"/>
    </source>
</evidence>
<accession>A0AAW2YTE1</accession>
<name>A0AAW2YTE1_9EUKA</name>
<dbReference type="InterPro" id="IPR001715">
    <property type="entry name" value="CH_dom"/>
</dbReference>
<protein>
    <recommendedName>
        <fullName evidence="2">Calponin-homology (CH) domain-containing protein</fullName>
    </recommendedName>
</protein>
<dbReference type="Proteomes" id="UP001431209">
    <property type="component" value="Unassembled WGS sequence"/>
</dbReference>
<dbReference type="PROSITE" id="PS50021">
    <property type="entry name" value="CH"/>
    <property type="match status" value="1"/>
</dbReference>
<dbReference type="CDD" id="cd00014">
    <property type="entry name" value="CH_SF"/>
    <property type="match status" value="1"/>
</dbReference>
<dbReference type="SUPFAM" id="SSF47576">
    <property type="entry name" value="Calponin-homology domain, CH-domain"/>
    <property type="match status" value="1"/>
</dbReference>
<feature type="domain" description="Calponin-homology (CH)" evidence="2">
    <location>
        <begin position="30"/>
        <end position="138"/>
    </location>
</feature>
<sequence>MQNTNTFHHTSKSFSSRRMNGSANQNHHVPSEGFILAKWLESIGVKLKSSFSLDSPTIPEFADGSLLCNIVSILEHKDIQGVTQNPKKSASCLHNIRKALEMLRNKKNMPVELLWSEQEIHKGNSAVILKLLEQMKKA</sequence>
<gene>
    <name evidence="3" type="ORF">AKO1_007054</name>
</gene>
<dbReference type="EMBL" id="JAOPGA020000624">
    <property type="protein sequence ID" value="KAL0480081.1"/>
    <property type="molecule type" value="Genomic_DNA"/>
</dbReference>
<feature type="non-terminal residue" evidence="3">
    <location>
        <position position="138"/>
    </location>
</feature>
<organism evidence="3 4">
    <name type="scientific">Acrasis kona</name>
    <dbReference type="NCBI Taxonomy" id="1008807"/>
    <lineage>
        <taxon>Eukaryota</taxon>
        <taxon>Discoba</taxon>
        <taxon>Heterolobosea</taxon>
        <taxon>Tetramitia</taxon>
        <taxon>Eutetramitia</taxon>
        <taxon>Acrasidae</taxon>
        <taxon>Acrasis</taxon>
    </lineage>
</organism>
<feature type="region of interest" description="Disordered" evidence="1">
    <location>
        <begin position="1"/>
        <end position="26"/>
    </location>
</feature>